<dbReference type="Proteomes" id="UP001200110">
    <property type="component" value="Unassembled WGS sequence"/>
</dbReference>
<evidence type="ECO:0000313" key="3">
    <source>
        <dbReference type="Proteomes" id="UP001200110"/>
    </source>
</evidence>
<organism evidence="2 3">
    <name type="scientific">Gordonia liuliyuniae</name>
    <dbReference type="NCBI Taxonomy" id="2911517"/>
    <lineage>
        <taxon>Bacteria</taxon>
        <taxon>Bacillati</taxon>
        <taxon>Actinomycetota</taxon>
        <taxon>Actinomycetes</taxon>
        <taxon>Mycobacteriales</taxon>
        <taxon>Gordoniaceae</taxon>
        <taxon>Gordonia</taxon>
    </lineage>
</organism>
<evidence type="ECO:0000256" key="1">
    <source>
        <dbReference type="SAM" id="MobiDB-lite"/>
    </source>
</evidence>
<gene>
    <name evidence="2" type="ORF">L5G33_19130</name>
</gene>
<dbReference type="NCBIfam" id="NF033649">
    <property type="entry name" value="LipDrop_Rv1109c"/>
    <property type="match status" value="1"/>
</dbReference>
<name>A0ABS9IYE4_9ACTN</name>
<feature type="region of interest" description="Disordered" evidence="1">
    <location>
        <begin position="78"/>
        <end position="100"/>
    </location>
</feature>
<comment type="caution">
    <text evidence="2">The sequence shown here is derived from an EMBL/GenBank/DDBJ whole genome shotgun (WGS) entry which is preliminary data.</text>
</comment>
<dbReference type="RefSeq" id="WP_236999767.1">
    <property type="nucleotide sequence ID" value="NZ_JAKKOR010000014.1"/>
</dbReference>
<evidence type="ECO:0000313" key="2">
    <source>
        <dbReference type="EMBL" id="MCF8590574.1"/>
    </source>
</evidence>
<keyword evidence="3" id="KW-1185">Reference proteome</keyword>
<protein>
    <submittedName>
        <fullName evidence="2">Lipid droplet-associated protein</fullName>
    </submittedName>
</protein>
<dbReference type="EMBL" id="JAKKOR010000014">
    <property type="protein sequence ID" value="MCF8590574.1"/>
    <property type="molecule type" value="Genomic_DNA"/>
</dbReference>
<sequence length="232" mass="24420">MNRPPYPARVVAGLLATTVEETRKLPTRVVTLPMSAVSSALQAGMRLQQNIAELAIKGDDVLAPIFDKAEEQPAWATFDEDDDDTLPPAPAKPAAAKAIAVTPEAAEPVAVKPAAEPVRTEPVQTEPVQTEPAAEPGAGRFALYSSSTADVAPGATEAAPAASSSPTGPQIVVDLDYDTLTLAQVRAKVRSLSLADLQALAEYERANRNRSPFVTMIDNRVAAEQKKADSAQ</sequence>
<dbReference type="InterPro" id="IPR047728">
    <property type="entry name" value="LipDrop-assoc"/>
</dbReference>
<reference evidence="2 3" key="1">
    <citation type="submission" date="2022-01" db="EMBL/GenBank/DDBJ databases">
        <authorList>
            <person name="Huang Y."/>
        </authorList>
    </citation>
    <scope>NUCLEOTIDE SEQUENCE [LARGE SCALE GENOMIC DNA]</scope>
    <source>
        <strain evidence="2 3">HY366</strain>
    </source>
</reference>
<feature type="region of interest" description="Disordered" evidence="1">
    <location>
        <begin position="114"/>
        <end position="134"/>
    </location>
</feature>
<proteinExistence type="predicted"/>
<accession>A0ABS9IYE4</accession>